<accession>A0A976SJB0</accession>
<organism evidence="1 2">
    <name type="scientific">Theileria orientalis</name>
    <dbReference type="NCBI Taxonomy" id="68886"/>
    <lineage>
        <taxon>Eukaryota</taxon>
        <taxon>Sar</taxon>
        <taxon>Alveolata</taxon>
        <taxon>Apicomplexa</taxon>
        <taxon>Aconoidasida</taxon>
        <taxon>Piroplasmida</taxon>
        <taxon>Theileriidae</taxon>
        <taxon>Theileria</taxon>
    </lineage>
</organism>
<proteinExistence type="predicted"/>
<evidence type="ECO:0000313" key="2">
    <source>
        <dbReference type="Proteomes" id="UP000244811"/>
    </source>
</evidence>
<dbReference type="EMBL" id="CP056071">
    <property type="protein sequence ID" value="UVC49897.1"/>
    <property type="molecule type" value="Genomic_DNA"/>
</dbReference>
<reference evidence="1" key="1">
    <citation type="submission" date="2022-07" db="EMBL/GenBank/DDBJ databases">
        <title>Evaluation of T. orientalis genome assembly methods using nanopore sequencing and analysis of variation between genomes.</title>
        <authorList>
            <person name="Yam J."/>
            <person name="Micallef M.L."/>
            <person name="Liu M."/>
            <person name="Djordjevic S.P."/>
            <person name="Bogema D.R."/>
            <person name="Jenkins C."/>
        </authorList>
    </citation>
    <scope>NUCLEOTIDE SEQUENCE</scope>
    <source>
        <strain evidence="1">Goon Nure</strain>
    </source>
</reference>
<protein>
    <submittedName>
        <fullName evidence="1">Uncharacterized protein</fullName>
    </submittedName>
</protein>
<evidence type="ECO:0000313" key="1">
    <source>
        <dbReference type="EMBL" id="UVC49897.1"/>
    </source>
</evidence>
<dbReference type="Proteomes" id="UP000244811">
    <property type="component" value="Chromosome 2"/>
</dbReference>
<gene>
    <name evidence="1" type="ORF">MACK_003514</name>
</gene>
<name>A0A976SJB0_THEOR</name>
<sequence length="222" mass="25963">MKSISKFLLAYILIYKLENISTFPEPEHVEPSSTYYAKKPITLNLYDNMTTSQIQYTYDEETNTRTFVPKEGYELWEVVLDGPELKEVGEKKTWRSENSSTTALKVVQNPTDNKDVHVKIYLKNGDTISFFTYTYYEKQGPWRQILKTTTINQRSRTSNGGGYLNLPFVPLFDLLWANYIPYIFTSKTKVHIHVEKRRKLEETLGDSLKNTMDSRNGYICYT</sequence>
<dbReference type="AlphaFoldDB" id="A0A976SJB0"/>